<name>M7XJ03_9BACT</name>
<evidence type="ECO:0000313" key="3">
    <source>
        <dbReference type="Proteomes" id="UP000010953"/>
    </source>
</evidence>
<organism evidence="2 3">
    <name type="scientific">Mariniradius saccharolyticus AK6</name>
    <dbReference type="NCBI Taxonomy" id="1239962"/>
    <lineage>
        <taxon>Bacteria</taxon>
        <taxon>Pseudomonadati</taxon>
        <taxon>Bacteroidota</taxon>
        <taxon>Cytophagia</taxon>
        <taxon>Cytophagales</taxon>
        <taxon>Cyclobacteriaceae</taxon>
        <taxon>Mariniradius</taxon>
    </lineage>
</organism>
<proteinExistence type="predicted"/>
<gene>
    <name evidence="2" type="ORF">C943_03753</name>
</gene>
<dbReference type="EMBL" id="AMZY02000006">
    <property type="protein sequence ID" value="EMS34533.1"/>
    <property type="molecule type" value="Genomic_DNA"/>
</dbReference>
<dbReference type="STRING" id="1239962.C943_03753"/>
<keyword evidence="3" id="KW-1185">Reference proteome</keyword>
<feature type="transmembrane region" description="Helical" evidence="1">
    <location>
        <begin position="24"/>
        <end position="46"/>
    </location>
</feature>
<evidence type="ECO:0000313" key="2">
    <source>
        <dbReference type="EMBL" id="EMS34533.1"/>
    </source>
</evidence>
<evidence type="ECO:0000256" key="1">
    <source>
        <dbReference type="SAM" id="Phobius"/>
    </source>
</evidence>
<sequence length="54" mass="6464">MGVEGDFLSEKWHGEETIIRKVKVLIFEIWLFPFDSLYFLLFLWMAKPPGLVFE</sequence>
<keyword evidence="1" id="KW-0812">Transmembrane</keyword>
<keyword evidence="1" id="KW-0472">Membrane</keyword>
<dbReference type="AlphaFoldDB" id="M7XJ03"/>
<keyword evidence="1" id="KW-1133">Transmembrane helix</keyword>
<accession>M7XJ03</accession>
<dbReference type="InParanoid" id="M7XJ03"/>
<dbReference type="Proteomes" id="UP000010953">
    <property type="component" value="Unassembled WGS sequence"/>
</dbReference>
<comment type="caution">
    <text evidence="2">The sequence shown here is derived from an EMBL/GenBank/DDBJ whole genome shotgun (WGS) entry which is preliminary data.</text>
</comment>
<protein>
    <submittedName>
        <fullName evidence="2">Uncharacterized protein</fullName>
    </submittedName>
</protein>
<reference evidence="2" key="1">
    <citation type="submission" date="2013-01" db="EMBL/GenBank/DDBJ databases">
        <title>Genome assembly of Mariniradius saccharolyticus AK6.</title>
        <authorList>
            <person name="Vaidya B."/>
            <person name="Khatri I."/>
            <person name="Tanuku N.R.S."/>
            <person name="Subramanian S."/>
            <person name="Pinnaka A."/>
        </authorList>
    </citation>
    <scope>NUCLEOTIDE SEQUENCE [LARGE SCALE GENOMIC DNA]</scope>
    <source>
        <strain evidence="2">AK6</strain>
    </source>
</reference>